<protein>
    <submittedName>
        <fullName evidence="2">Aspartyl protease family protein</fullName>
    </submittedName>
</protein>
<keyword evidence="1" id="KW-1133">Transmembrane helix</keyword>
<dbReference type="GO" id="GO:0006508">
    <property type="term" value="P:proteolysis"/>
    <property type="evidence" value="ECO:0007669"/>
    <property type="project" value="UniProtKB-KW"/>
</dbReference>
<organism evidence="2 3">
    <name type="scientific">Rhizobium lusitanum</name>
    <dbReference type="NCBI Taxonomy" id="293958"/>
    <lineage>
        <taxon>Bacteria</taxon>
        <taxon>Pseudomonadati</taxon>
        <taxon>Pseudomonadota</taxon>
        <taxon>Alphaproteobacteria</taxon>
        <taxon>Hyphomicrobiales</taxon>
        <taxon>Rhizobiaceae</taxon>
        <taxon>Rhizobium/Agrobacterium group</taxon>
        <taxon>Rhizobium</taxon>
    </lineage>
</organism>
<feature type="transmembrane region" description="Helical" evidence="1">
    <location>
        <begin position="35"/>
        <end position="54"/>
    </location>
</feature>
<feature type="transmembrane region" description="Helical" evidence="1">
    <location>
        <begin position="66"/>
        <end position="82"/>
    </location>
</feature>
<evidence type="ECO:0000313" key="3">
    <source>
        <dbReference type="Proteomes" id="UP000199205"/>
    </source>
</evidence>
<dbReference type="Gene3D" id="2.40.70.10">
    <property type="entry name" value="Acid Proteases"/>
    <property type="match status" value="1"/>
</dbReference>
<dbReference type="NCBIfam" id="TIGR02281">
    <property type="entry name" value="clan_AA_DTGA"/>
    <property type="match status" value="1"/>
</dbReference>
<proteinExistence type="predicted"/>
<keyword evidence="2" id="KW-0645">Protease</keyword>
<dbReference type="InterPro" id="IPR011969">
    <property type="entry name" value="Clan_AA_Asp_peptidase_C"/>
</dbReference>
<dbReference type="InterPro" id="IPR001969">
    <property type="entry name" value="Aspartic_peptidase_AS"/>
</dbReference>
<evidence type="ECO:0000256" key="1">
    <source>
        <dbReference type="SAM" id="Phobius"/>
    </source>
</evidence>
<dbReference type="EMBL" id="FMAF01000005">
    <property type="protein sequence ID" value="SCB28973.1"/>
    <property type="molecule type" value="Genomic_DNA"/>
</dbReference>
<dbReference type="InterPro" id="IPR021109">
    <property type="entry name" value="Peptidase_aspartic_dom_sf"/>
</dbReference>
<dbReference type="GO" id="GO:0004190">
    <property type="term" value="F:aspartic-type endopeptidase activity"/>
    <property type="evidence" value="ECO:0007669"/>
    <property type="project" value="InterPro"/>
</dbReference>
<dbReference type="AlphaFoldDB" id="A0A1C3VME3"/>
<dbReference type="Proteomes" id="UP000199205">
    <property type="component" value="Unassembled WGS sequence"/>
</dbReference>
<accession>A0A1C3VME3</accession>
<dbReference type="CDD" id="cd05483">
    <property type="entry name" value="retropepsin_like_bacteria"/>
    <property type="match status" value="1"/>
</dbReference>
<sequence length="233" mass="25225">MNRLNIVLAILGIGLALLIFNNSGGTTFGMHNDDFARIVYLLPIALMMSAAVWASRQTVSQSLRNLLIWLVVIMALATVYIYRHDAEQVGNRVFAGLMPGHAVVVTTSEGGQEIILHKRSNGHFEAEVLINGQPIDMLIDTGASTIALSQEDAERVGIIPENLTYSMTVLTANGRAKAAPVELGSVAIGPIKRRDVEATVAEAGRLDQSLLGMSFLETLGSLQMQTDELRLRD</sequence>
<dbReference type="SUPFAM" id="SSF50630">
    <property type="entry name" value="Acid proteases"/>
    <property type="match status" value="1"/>
</dbReference>
<gene>
    <name evidence="2" type="ORF">GA0061101_105555</name>
</gene>
<dbReference type="InterPro" id="IPR034122">
    <property type="entry name" value="Retropepsin-like_bacterial"/>
</dbReference>
<keyword evidence="1" id="KW-0812">Transmembrane</keyword>
<dbReference type="RefSeq" id="WP_092573835.1">
    <property type="nucleotide sequence ID" value="NZ_FMAF01000005.1"/>
</dbReference>
<evidence type="ECO:0000313" key="2">
    <source>
        <dbReference type="EMBL" id="SCB28973.1"/>
    </source>
</evidence>
<dbReference type="OrthoDB" id="7595324at2"/>
<dbReference type="Pfam" id="PF13975">
    <property type="entry name" value="gag-asp_proteas"/>
    <property type="match status" value="1"/>
</dbReference>
<keyword evidence="2" id="KW-0378">Hydrolase</keyword>
<keyword evidence="1" id="KW-0472">Membrane</keyword>
<name>A0A1C3VME3_9HYPH</name>
<dbReference type="PROSITE" id="PS00141">
    <property type="entry name" value="ASP_PROTEASE"/>
    <property type="match status" value="1"/>
</dbReference>
<reference evidence="2 3" key="1">
    <citation type="submission" date="2016-08" db="EMBL/GenBank/DDBJ databases">
        <authorList>
            <person name="Seilhamer J.J."/>
        </authorList>
    </citation>
    <scope>NUCLEOTIDE SEQUENCE [LARGE SCALE GENOMIC DNA]</scope>
    <source>
        <strain evidence="2 3">P1-7</strain>
    </source>
</reference>